<feature type="compositionally biased region" description="Basic and acidic residues" evidence="1">
    <location>
        <begin position="1"/>
        <end position="13"/>
    </location>
</feature>
<comment type="caution">
    <text evidence="2">The sequence shown here is derived from an EMBL/GenBank/DDBJ whole genome shotgun (WGS) entry which is preliminary data.</text>
</comment>
<feature type="compositionally biased region" description="Polar residues" evidence="1">
    <location>
        <begin position="45"/>
        <end position="57"/>
    </location>
</feature>
<gene>
    <name evidence="2" type="ORF">GGP41_010741</name>
</gene>
<evidence type="ECO:0000313" key="3">
    <source>
        <dbReference type="Proteomes" id="UP000624244"/>
    </source>
</evidence>
<feature type="compositionally biased region" description="Basic and acidic residues" evidence="1">
    <location>
        <begin position="28"/>
        <end position="40"/>
    </location>
</feature>
<proteinExistence type="predicted"/>
<evidence type="ECO:0000313" key="2">
    <source>
        <dbReference type="EMBL" id="KAF5851089.1"/>
    </source>
</evidence>
<evidence type="ECO:0000256" key="1">
    <source>
        <dbReference type="SAM" id="MobiDB-lite"/>
    </source>
</evidence>
<feature type="compositionally biased region" description="Basic and acidic residues" evidence="1">
    <location>
        <begin position="58"/>
        <end position="75"/>
    </location>
</feature>
<accession>A0A8H5ZMU8</accession>
<name>A0A8H5ZMU8_COCSA</name>
<dbReference type="Proteomes" id="UP000624244">
    <property type="component" value="Unassembled WGS sequence"/>
</dbReference>
<dbReference type="EMBL" id="WNKQ01000006">
    <property type="protein sequence ID" value="KAF5851089.1"/>
    <property type="molecule type" value="Genomic_DNA"/>
</dbReference>
<organism evidence="2 3">
    <name type="scientific">Cochliobolus sativus</name>
    <name type="common">Common root rot and spot blotch fungus</name>
    <name type="synonym">Bipolaris sorokiniana</name>
    <dbReference type="NCBI Taxonomy" id="45130"/>
    <lineage>
        <taxon>Eukaryota</taxon>
        <taxon>Fungi</taxon>
        <taxon>Dikarya</taxon>
        <taxon>Ascomycota</taxon>
        <taxon>Pezizomycotina</taxon>
        <taxon>Dothideomycetes</taxon>
        <taxon>Pleosporomycetidae</taxon>
        <taxon>Pleosporales</taxon>
        <taxon>Pleosporineae</taxon>
        <taxon>Pleosporaceae</taxon>
        <taxon>Bipolaris</taxon>
    </lineage>
</organism>
<protein>
    <recommendedName>
        <fullName evidence="4">Protein kinase domain-containing protein</fullName>
    </recommendedName>
</protein>
<sequence>MRDSQGKPTETRRLSSQSVQRPKKVLSTHHESDSARKEPLRTAVSADSQQLSNQSSEHTTEIPHTHHVNKPESKDPPYAAVHAEVRQLSQHLVQPPTEVLDIRNNSKPTSIETLHKRIPARERQSSQQSVQQPTMFQDVQHVRKPRCKETLPTEFPAEALAASTKSLADVIQQVSLLLIQVNLQWSKVPRTYIVLRTINCLDLLDRFIDLGFSDHWFLTNQRGLPSCLVPSKRSQIVTTQDLVMIKSMDLEKGEEGWHYFFREHKTLPLEMKGILGTGKFGQVDRLQRVRAEASATERCVYTDALIKQLKEMGNPADNAALAWTQDMIMVQQQLRPNAASLMASILGKSQTGSGSEVFWGICCTSQHDDLSDFDELEIDDTK</sequence>
<feature type="region of interest" description="Disordered" evidence="1">
    <location>
        <begin position="1"/>
        <end position="76"/>
    </location>
</feature>
<evidence type="ECO:0008006" key="4">
    <source>
        <dbReference type="Google" id="ProtNLM"/>
    </source>
</evidence>
<reference evidence="2" key="1">
    <citation type="submission" date="2019-11" db="EMBL/GenBank/DDBJ databases">
        <title>Bipolaris sorokiniana Genome sequencing.</title>
        <authorList>
            <person name="Wang H."/>
        </authorList>
    </citation>
    <scope>NUCLEOTIDE SEQUENCE</scope>
</reference>
<dbReference type="AlphaFoldDB" id="A0A8H5ZMU8"/>